<feature type="transmembrane region" description="Helical" evidence="2">
    <location>
        <begin position="54"/>
        <end position="70"/>
    </location>
</feature>
<evidence type="ECO:0000256" key="1">
    <source>
        <dbReference type="SAM" id="MobiDB-lite"/>
    </source>
</evidence>
<dbReference type="AlphaFoldDB" id="A0A1G8EQ68"/>
<feature type="transmembrane region" description="Helical" evidence="2">
    <location>
        <begin position="292"/>
        <end position="319"/>
    </location>
</feature>
<protein>
    <recommendedName>
        <fullName evidence="5">O-antigen ligase-like membrane protein</fullName>
    </recommendedName>
</protein>
<proteinExistence type="predicted"/>
<keyword evidence="2" id="KW-0812">Transmembrane</keyword>
<feature type="transmembrane region" description="Helical" evidence="2">
    <location>
        <begin position="427"/>
        <end position="447"/>
    </location>
</feature>
<feature type="region of interest" description="Disordered" evidence="1">
    <location>
        <begin position="19"/>
        <end position="38"/>
    </location>
</feature>
<dbReference type="Proteomes" id="UP000199706">
    <property type="component" value="Unassembled WGS sequence"/>
</dbReference>
<feature type="transmembrane region" description="Helical" evidence="2">
    <location>
        <begin position="459"/>
        <end position="477"/>
    </location>
</feature>
<sequence length="521" mass="56571">MLITPSMSAARALRARADNTAVPAEAPPQAREPATGRPKLRLAAASRPGMHKPLRLPLMLFGTTLLLLIAHQGRLVELFFPLASFLVAAYFYRSSPAHYLSFVFWLFFLSPEVRRLADFVNGSFNPKSLVMIAPMLAVTLSGVSLITEYRAFGQRRTAPLVLIMVGLFYSFFVGMVQVGPAAAGFTLIGWLFPVLVAFRMVVTWRDYPVYHRVLLKTFVFGGLVMGIYGVIQYVSPPPWDAFWLIASEMASEGTPVPYGMRVCSTLNSSGPFSTVMMAVLLMSMAARGRTRIATGVVGIPALLFSSVRSAWGGSIIGLLYPLAMLDSKNRARLIGGVLGFALLVSPLTMIEQVAEPLTHRFDSIMNVGSDNSYQVRAAFYQNFMASALTDIAGQGLGATGAGTKLSTDDTQQLGVVFDSGFMEVPYVLGWPGTFLYTTGVLTLLWRAFAASRRRPADSFGVAGVGVAFALFAMMVFINTIISLSGMFFFVGVMLPVIGLRHARESGKEAKAPSTRQRGEGR</sequence>
<name>A0A1G8EQ68_9BURK</name>
<reference evidence="3 4" key="1">
    <citation type="submission" date="2016-10" db="EMBL/GenBank/DDBJ databases">
        <authorList>
            <person name="de Groot N.N."/>
        </authorList>
    </citation>
    <scope>NUCLEOTIDE SEQUENCE [LARGE SCALE GENOMIC DNA]</scope>
    <source>
        <strain evidence="3 4">LMG 2247</strain>
    </source>
</reference>
<feature type="transmembrane region" description="Helical" evidence="2">
    <location>
        <begin position="331"/>
        <end position="350"/>
    </location>
</feature>
<keyword evidence="2" id="KW-1133">Transmembrane helix</keyword>
<feature type="transmembrane region" description="Helical" evidence="2">
    <location>
        <begin position="182"/>
        <end position="201"/>
    </location>
</feature>
<accession>A0A1G8EQ68</accession>
<evidence type="ECO:0000313" key="4">
    <source>
        <dbReference type="Proteomes" id="UP000199706"/>
    </source>
</evidence>
<evidence type="ECO:0000256" key="2">
    <source>
        <dbReference type="SAM" id="Phobius"/>
    </source>
</evidence>
<dbReference type="PANTHER" id="PTHR37422:SF23">
    <property type="entry name" value="TEICHURONIC ACID BIOSYNTHESIS PROTEIN TUAE"/>
    <property type="match status" value="1"/>
</dbReference>
<dbReference type="InterPro" id="IPR051533">
    <property type="entry name" value="WaaL-like"/>
</dbReference>
<evidence type="ECO:0008006" key="5">
    <source>
        <dbReference type="Google" id="ProtNLM"/>
    </source>
</evidence>
<dbReference type="PANTHER" id="PTHR37422">
    <property type="entry name" value="TEICHURONIC ACID BIOSYNTHESIS PROTEIN TUAE"/>
    <property type="match status" value="1"/>
</dbReference>
<feature type="transmembrane region" description="Helical" evidence="2">
    <location>
        <begin position="158"/>
        <end position="176"/>
    </location>
</feature>
<keyword evidence="2" id="KW-0472">Membrane</keyword>
<feature type="transmembrane region" description="Helical" evidence="2">
    <location>
        <begin position="213"/>
        <end position="234"/>
    </location>
</feature>
<organism evidence="3 4">
    <name type="scientific">Paraburkholderia phenazinium</name>
    <dbReference type="NCBI Taxonomy" id="60549"/>
    <lineage>
        <taxon>Bacteria</taxon>
        <taxon>Pseudomonadati</taxon>
        <taxon>Pseudomonadota</taxon>
        <taxon>Betaproteobacteria</taxon>
        <taxon>Burkholderiales</taxon>
        <taxon>Burkholderiaceae</taxon>
        <taxon>Paraburkholderia</taxon>
    </lineage>
</organism>
<dbReference type="EMBL" id="FNCJ01000012">
    <property type="protein sequence ID" value="SDH72015.1"/>
    <property type="molecule type" value="Genomic_DNA"/>
</dbReference>
<feature type="compositionally biased region" description="Low complexity" evidence="1">
    <location>
        <begin position="21"/>
        <end position="33"/>
    </location>
</feature>
<feature type="transmembrane region" description="Helical" evidence="2">
    <location>
        <begin position="76"/>
        <end position="92"/>
    </location>
</feature>
<evidence type="ECO:0000313" key="3">
    <source>
        <dbReference type="EMBL" id="SDH72015.1"/>
    </source>
</evidence>
<dbReference type="OrthoDB" id="7295126at2"/>
<gene>
    <name evidence="3" type="ORF">SAMN05216466_112185</name>
</gene>
<feature type="transmembrane region" description="Helical" evidence="2">
    <location>
        <begin position="129"/>
        <end position="146"/>
    </location>
</feature>
<dbReference type="RefSeq" id="WP_090687662.1">
    <property type="nucleotide sequence ID" value="NZ_CADERL010000007.1"/>
</dbReference>